<reference evidence="2" key="1">
    <citation type="journal article" date="2013" name="J. Plant Res.">
        <title>Effect of fungi and light on seed germination of three Opuntia species from semiarid lands of central Mexico.</title>
        <authorList>
            <person name="Delgado-Sanchez P."/>
            <person name="Jimenez-Bremont J.F."/>
            <person name="Guerrero-Gonzalez Mde L."/>
            <person name="Flores J."/>
        </authorList>
    </citation>
    <scope>NUCLEOTIDE SEQUENCE</scope>
    <source>
        <tissue evidence="2">Cladode</tissue>
    </source>
</reference>
<feature type="compositionally biased region" description="Pro residues" evidence="1">
    <location>
        <begin position="88"/>
        <end position="104"/>
    </location>
</feature>
<feature type="region of interest" description="Disordered" evidence="1">
    <location>
        <begin position="86"/>
        <end position="110"/>
    </location>
</feature>
<proteinExistence type="predicted"/>
<accession>A0A7C8Z4I2</accession>
<sequence>MTPQLQRTTRRRGRGMTRSTRFIGGSECGRGGNGYPRSENPRRSPGSGWVHSPHPRWRRVHTTSPPLQSRALPPSSTSLISLLFFPALSPPPHATSSSPPPRLPPWTSTA</sequence>
<dbReference type="EMBL" id="GISG01089559">
    <property type="protein sequence ID" value="MBA4634136.1"/>
    <property type="molecule type" value="Transcribed_RNA"/>
</dbReference>
<dbReference type="AlphaFoldDB" id="A0A7C8Z4I2"/>
<evidence type="ECO:0000313" key="2">
    <source>
        <dbReference type="EMBL" id="MBA4634136.1"/>
    </source>
</evidence>
<evidence type="ECO:0000256" key="1">
    <source>
        <dbReference type="SAM" id="MobiDB-lite"/>
    </source>
</evidence>
<feature type="region of interest" description="Disordered" evidence="1">
    <location>
        <begin position="1"/>
        <end position="74"/>
    </location>
</feature>
<protein>
    <submittedName>
        <fullName evidence="2">Uncharacterized protein</fullName>
    </submittedName>
</protein>
<name>A0A7C8Z4I2_OPUST</name>
<reference evidence="2" key="2">
    <citation type="submission" date="2020-07" db="EMBL/GenBank/DDBJ databases">
        <authorList>
            <person name="Vera ALvarez R."/>
            <person name="Arias-Moreno D.M."/>
            <person name="Jimenez-Jacinto V."/>
            <person name="Jimenez-Bremont J.F."/>
            <person name="Swaminathan K."/>
            <person name="Moose S.P."/>
            <person name="Guerrero-Gonzalez M.L."/>
            <person name="Marino-Ramirez L."/>
            <person name="Landsman D."/>
            <person name="Rodriguez-Kessler M."/>
            <person name="Delgado-Sanchez P."/>
        </authorList>
    </citation>
    <scope>NUCLEOTIDE SEQUENCE</scope>
    <source>
        <tissue evidence="2">Cladode</tissue>
    </source>
</reference>
<organism evidence="2">
    <name type="scientific">Opuntia streptacantha</name>
    <name type="common">Prickly pear cactus</name>
    <name type="synonym">Opuntia cardona</name>
    <dbReference type="NCBI Taxonomy" id="393608"/>
    <lineage>
        <taxon>Eukaryota</taxon>
        <taxon>Viridiplantae</taxon>
        <taxon>Streptophyta</taxon>
        <taxon>Embryophyta</taxon>
        <taxon>Tracheophyta</taxon>
        <taxon>Spermatophyta</taxon>
        <taxon>Magnoliopsida</taxon>
        <taxon>eudicotyledons</taxon>
        <taxon>Gunneridae</taxon>
        <taxon>Pentapetalae</taxon>
        <taxon>Caryophyllales</taxon>
        <taxon>Cactineae</taxon>
        <taxon>Cactaceae</taxon>
        <taxon>Opuntioideae</taxon>
        <taxon>Opuntia</taxon>
    </lineage>
</organism>